<dbReference type="RefSeq" id="WP_130106063.1">
    <property type="nucleotide sequence ID" value="NZ_CP025781.1"/>
</dbReference>
<reference evidence="1 2" key="1">
    <citation type="submission" date="2018-01" db="EMBL/GenBank/DDBJ databases">
        <title>Genome sequence of Iodobacter sp. strain PCH194 isolated from Indian Trans-Himalaya.</title>
        <authorList>
            <person name="Kumar V."/>
            <person name="Thakur V."/>
            <person name="Kumar S."/>
            <person name="Singh D."/>
        </authorList>
    </citation>
    <scope>NUCLEOTIDE SEQUENCE [LARGE SCALE GENOMIC DNA]</scope>
    <source>
        <strain evidence="1 2">PCH194</strain>
    </source>
</reference>
<dbReference type="AlphaFoldDB" id="A0A7G3G8X3"/>
<name>A0A7G3G8X3_9NEIS</name>
<protein>
    <submittedName>
        <fullName evidence="1">DUF2218 domain-containing protein</fullName>
    </submittedName>
</protein>
<sequence>MLNSRSQLTVPLADKVLYKLCKHYALKIPVEFDSERAYIPFAMGECHIRREQDTLFVHCLADTAEKLAKIELVMDEHLGLMVRNPELALDWQT</sequence>
<dbReference type="Pfam" id="PF09981">
    <property type="entry name" value="DUF2218"/>
    <property type="match status" value="1"/>
</dbReference>
<keyword evidence="2" id="KW-1185">Reference proteome</keyword>
<dbReference type="KEGG" id="ifl:C1H71_07980"/>
<dbReference type="Gene3D" id="3.30.310.50">
    <property type="entry name" value="Alpha-D-phosphohexomutase, C-terminal domain"/>
    <property type="match status" value="1"/>
</dbReference>
<evidence type="ECO:0000313" key="1">
    <source>
        <dbReference type="EMBL" id="QBC43483.1"/>
    </source>
</evidence>
<accession>A0A7G3G8X3</accession>
<proteinExistence type="predicted"/>
<dbReference type="EMBL" id="CP025781">
    <property type="protein sequence ID" value="QBC43483.1"/>
    <property type="molecule type" value="Genomic_DNA"/>
</dbReference>
<evidence type="ECO:0000313" key="2">
    <source>
        <dbReference type="Proteomes" id="UP000515917"/>
    </source>
</evidence>
<dbReference type="InterPro" id="IPR014543">
    <property type="entry name" value="UCP028291"/>
</dbReference>
<dbReference type="Proteomes" id="UP000515917">
    <property type="component" value="Chromosome"/>
</dbReference>
<gene>
    <name evidence="1" type="ORF">C1H71_07980</name>
</gene>
<organism evidence="1 2">
    <name type="scientific">Iodobacter fluviatilis</name>
    <dbReference type="NCBI Taxonomy" id="537"/>
    <lineage>
        <taxon>Bacteria</taxon>
        <taxon>Pseudomonadati</taxon>
        <taxon>Pseudomonadota</taxon>
        <taxon>Betaproteobacteria</taxon>
        <taxon>Neisseriales</taxon>
        <taxon>Chitinibacteraceae</taxon>
        <taxon>Iodobacter</taxon>
    </lineage>
</organism>